<gene>
    <name evidence="2" type="ORF">FVR03_02150</name>
</gene>
<accession>A0A5C8KEL8</accession>
<proteinExistence type="predicted"/>
<dbReference type="EMBL" id="VRTY01000005">
    <property type="protein sequence ID" value="TXK52087.1"/>
    <property type="molecule type" value="Genomic_DNA"/>
</dbReference>
<dbReference type="RefSeq" id="WP_147920115.1">
    <property type="nucleotide sequence ID" value="NZ_VRTY01000005.1"/>
</dbReference>
<dbReference type="OrthoDB" id="360192at2"/>
<evidence type="ECO:0000256" key="1">
    <source>
        <dbReference type="SAM" id="Phobius"/>
    </source>
</evidence>
<keyword evidence="1" id="KW-0812">Transmembrane</keyword>
<evidence type="ECO:0000313" key="2">
    <source>
        <dbReference type="EMBL" id="TXK52087.1"/>
    </source>
</evidence>
<feature type="transmembrane region" description="Helical" evidence="1">
    <location>
        <begin position="35"/>
        <end position="55"/>
    </location>
</feature>
<comment type="caution">
    <text evidence="2">The sequence shown here is derived from an EMBL/GenBank/DDBJ whole genome shotgun (WGS) entry which is preliminary data.</text>
</comment>
<keyword evidence="1" id="KW-1133">Transmembrane helix</keyword>
<dbReference type="InterPro" id="IPR009577">
    <property type="entry name" value="Sm_multidrug_ex"/>
</dbReference>
<keyword evidence="3" id="KW-1185">Reference proteome</keyword>
<keyword evidence="1" id="KW-0472">Membrane</keyword>
<organism evidence="2 3">
    <name type="scientific">Pontibacter qinzhouensis</name>
    <dbReference type="NCBI Taxonomy" id="2603253"/>
    <lineage>
        <taxon>Bacteria</taxon>
        <taxon>Pseudomonadati</taxon>
        <taxon>Bacteroidota</taxon>
        <taxon>Cytophagia</taxon>
        <taxon>Cytophagales</taxon>
        <taxon>Hymenobacteraceae</taxon>
        <taxon>Pontibacter</taxon>
    </lineage>
</organism>
<feature type="transmembrane region" description="Helical" evidence="1">
    <location>
        <begin position="125"/>
        <end position="148"/>
    </location>
</feature>
<name>A0A5C8KEL8_9BACT</name>
<dbReference type="Proteomes" id="UP000321926">
    <property type="component" value="Unassembled WGS sequence"/>
</dbReference>
<reference evidence="2 3" key="1">
    <citation type="submission" date="2019-08" db="EMBL/GenBank/DDBJ databases">
        <authorList>
            <person name="Shi S."/>
        </authorList>
    </citation>
    <scope>NUCLEOTIDE SEQUENCE [LARGE SCALE GENOMIC DNA]</scope>
    <source>
        <strain evidence="2 3">GY10130</strain>
    </source>
</reference>
<protein>
    <submittedName>
        <fullName evidence="2">Small multi-drug export protein</fullName>
    </submittedName>
</protein>
<dbReference type="Pfam" id="PF06695">
    <property type="entry name" value="Sm_multidrug_ex"/>
    <property type="match status" value="1"/>
</dbReference>
<dbReference type="AlphaFoldDB" id="A0A5C8KEL8"/>
<sequence length="154" mass="17048">MFEVLFFTFLLSISPLGEARAGIPYAILNDVHIGWAFLIGLIANLLIYPLFMWLIDTFNKKLWPNRVYRKSVVKLSKRAKNGVGADNQKYGFWGLMIFVMIPLPGTGAYMGTIAANVLKIERKKAFLAISLGVVSSCVIMAAAMYLGAKGIQLL</sequence>
<evidence type="ECO:0000313" key="3">
    <source>
        <dbReference type="Proteomes" id="UP000321926"/>
    </source>
</evidence>
<feature type="transmembrane region" description="Helical" evidence="1">
    <location>
        <begin position="90"/>
        <end position="113"/>
    </location>
</feature>